<accession>A0A6N8FXJ7</accession>
<dbReference type="InterPro" id="IPR004360">
    <property type="entry name" value="Glyas_Fos-R_dOase_dom"/>
</dbReference>
<dbReference type="InterPro" id="IPR037523">
    <property type="entry name" value="VOC_core"/>
</dbReference>
<dbReference type="PROSITE" id="PS51819">
    <property type="entry name" value="VOC"/>
    <property type="match status" value="1"/>
</dbReference>
<dbReference type="AlphaFoldDB" id="A0A6N8FXJ7"/>
<dbReference type="RefSeq" id="WP_105219882.1">
    <property type="nucleotide sequence ID" value="NZ_CAWNSU010000049.1"/>
</dbReference>
<evidence type="ECO:0000256" key="1">
    <source>
        <dbReference type="ARBA" id="ARBA00022723"/>
    </source>
</evidence>
<dbReference type="Pfam" id="PF00903">
    <property type="entry name" value="Glyoxalase"/>
    <property type="match status" value="1"/>
</dbReference>
<dbReference type="GO" id="GO:0046872">
    <property type="term" value="F:metal ion binding"/>
    <property type="evidence" value="ECO:0007669"/>
    <property type="project" value="UniProtKB-KW"/>
</dbReference>
<dbReference type="EMBL" id="NAPY01000027">
    <property type="protein sequence ID" value="MUL37850.1"/>
    <property type="molecule type" value="Genomic_DNA"/>
</dbReference>
<name>A0A6N8FXJ7_9CHRO</name>
<dbReference type="PANTHER" id="PTHR36113">
    <property type="entry name" value="LYASE, PUTATIVE-RELATED-RELATED"/>
    <property type="match status" value="1"/>
</dbReference>
<dbReference type="InterPro" id="IPR051332">
    <property type="entry name" value="Fosfomycin_Res_Enzymes"/>
</dbReference>
<dbReference type="Proteomes" id="UP000441797">
    <property type="component" value="Unassembled WGS sequence"/>
</dbReference>
<dbReference type="InterPro" id="IPR018146">
    <property type="entry name" value="Glyoxalase_1_CS"/>
</dbReference>
<evidence type="ECO:0000313" key="4">
    <source>
        <dbReference type="Proteomes" id="UP000441797"/>
    </source>
</evidence>
<protein>
    <submittedName>
        <fullName evidence="3">Bleomycin resistance protein</fullName>
    </submittedName>
</protein>
<evidence type="ECO:0000259" key="2">
    <source>
        <dbReference type="PROSITE" id="PS51819"/>
    </source>
</evidence>
<proteinExistence type="predicted"/>
<keyword evidence="4" id="KW-1185">Reference proteome</keyword>
<dbReference type="InterPro" id="IPR029068">
    <property type="entry name" value="Glyas_Bleomycin-R_OHBP_Dase"/>
</dbReference>
<dbReference type="OrthoDB" id="9789608at2"/>
<dbReference type="GO" id="GO:0004462">
    <property type="term" value="F:lactoylglutathione lyase activity"/>
    <property type="evidence" value="ECO:0007669"/>
    <property type="project" value="InterPro"/>
</dbReference>
<gene>
    <name evidence="3" type="ORF">BWI75_16330</name>
</gene>
<keyword evidence="1" id="KW-0479">Metal-binding</keyword>
<evidence type="ECO:0000313" key="3">
    <source>
        <dbReference type="EMBL" id="MUL37850.1"/>
    </source>
</evidence>
<reference evidence="3 4" key="1">
    <citation type="journal article" date="2019" name="Front. Microbiol.">
        <title>Genomic Features for Desiccation Tolerance and Sugar Biosynthesis in the Extremophile Gloeocapsopsis sp. UTEX B3054.</title>
        <authorList>
            <person name="Urrejola C."/>
            <person name="Alcorta J."/>
            <person name="Salas L."/>
            <person name="Vasquez M."/>
            <person name="Polz M.F."/>
            <person name="Vicuna R."/>
            <person name="Diez B."/>
        </authorList>
    </citation>
    <scope>NUCLEOTIDE SEQUENCE [LARGE SCALE GENOMIC DNA]</scope>
    <source>
        <strain evidence="3 4">1H9</strain>
    </source>
</reference>
<comment type="caution">
    <text evidence="3">The sequence shown here is derived from an EMBL/GenBank/DDBJ whole genome shotgun (WGS) entry which is preliminary data.</text>
</comment>
<dbReference type="PANTHER" id="PTHR36113:SF6">
    <property type="entry name" value="FOSFOMYCIN RESISTANCE PROTEIN FOSX"/>
    <property type="match status" value="1"/>
</dbReference>
<dbReference type="SUPFAM" id="SSF54593">
    <property type="entry name" value="Glyoxalase/Bleomycin resistance protein/Dihydroxybiphenyl dioxygenase"/>
    <property type="match status" value="1"/>
</dbReference>
<sequence length="132" mass="14979">MKLGTINHIALTVSDMERSEAFYNRLLGFMGYEQGEKTEQLILWASSNSVITISPANPQSNQKCDRYSPGLHHLAFSADSREDVDKLHQELIQQQVTILDSPAECDYLPGYYAVYFLDPDGIKLELTHTPTW</sequence>
<dbReference type="PROSITE" id="PS00934">
    <property type="entry name" value="GLYOXALASE_I_1"/>
    <property type="match status" value="1"/>
</dbReference>
<dbReference type="Gene3D" id="3.10.180.10">
    <property type="entry name" value="2,3-Dihydroxybiphenyl 1,2-Dioxygenase, domain 1"/>
    <property type="match status" value="1"/>
</dbReference>
<organism evidence="3 4">
    <name type="scientific">Gloeocapsopsis dulcis AAB1 = 1H9</name>
    <dbReference type="NCBI Taxonomy" id="1433147"/>
    <lineage>
        <taxon>Bacteria</taxon>
        <taxon>Bacillati</taxon>
        <taxon>Cyanobacteriota</taxon>
        <taxon>Cyanophyceae</taxon>
        <taxon>Oscillatoriophycideae</taxon>
        <taxon>Chroococcales</taxon>
        <taxon>Chroococcaceae</taxon>
        <taxon>Gloeocapsopsis</taxon>
        <taxon>Gloeocapsopsis dulcis</taxon>
    </lineage>
</organism>
<feature type="domain" description="VOC" evidence="2">
    <location>
        <begin position="5"/>
        <end position="129"/>
    </location>
</feature>